<feature type="compositionally biased region" description="Polar residues" evidence="1">
    <location>
        <begin position="142"/>
        <end position="160"/>
    </location>
</feature>
<dbReference type="AlphaFoldDB" id="A0A1B6PKM1"/>
<proteinExistence type="predicted"/>
<dbReference type="Gramene" id="KXG26205">
    <property type="protein sequence ID" value="KXG26205"/>
    <property type="gene ID" value="SORBI_3006G064500"/>
</dbReference>
<dbReference type="InParanoid" id="A0A1B6PKM1"/>
<organism evidence="2 3">
    <name type="scientific">Sorghum bicolor</name>
    <name type="common">Sorghum</name>
    <name type="synonym">Sorghum vulgare</name>
    <dbReference type="NCBI Taxonomy" id="4558"/>
    <lineage>
        <taxon>Eukaryota</taxon>
        <taxon>Viridiplantae</taxon>
        <taxon>Streptophyta</taxon>
        <taxon>Embryophyta</taxon>
        <taxon>Tracheophyta</taxon>
        <taxon>Spermatophyta</taxon>
        <taxon>Magnoliopsida</taxon>
        <taxon>Liliopsida</taxon>
        <taxon>Poales</taxon>
        <taxon>Poaceae</taxon>
        <taxon>PACMAD clade</taxon>
        <taxon>Panicoideae</taxon>
        <taxon>Andropogonodae</taxon>
        <taxon>Andropogoneae</taxon>
        <taxon>Sorghinae</taxon>
        <taxon>Sorghum</taxon>
    </lineage>
</organism>
<evidence type="ECO:0000256" key="1">
    <source>
        <dbReference type="SAM" id="MobiDB-lite"/>
    </source>
</evidence>
<accession>A0A1B6PKM1</accession>
<evidence type="ECO:0000313" key="2">
    <source>
        <dbReference type="EMBL" id="KXG26205.1"/>
    </source>
</evidence>
<feature type="compositionally biased region" description="Polar residues" evidence="1">
    <location>
        <begin position="67"/>
        <end position="102"/>
    </location>
</feature>
<protein>
    <submittedName>
        <fullName evidence="2">Uncharacterized protein</fullName>
    </submittedName>
</protein>
<gene>
    <name evidence="2" type="ORF">SORBI_3006G064500</name>
</gene>
<dbReference type="Proteomes" id="UP000000768">
    <property type="component" value="Chromosome 6"/>
</dbReference>
<feature type="region of interest" description="Disordered" evidence="1">
    <location>
        <begin position="67"/>
        <end position="160"/>
    </location>
</feature>
<reference evidence="2 3" key="1">
    <citation type="journal article" date="2009" name="Nature">
        <title>The Sorghum bicolor genome and the diversification of grasses.</title>
        <authorList>
            <person name="Paterson A.H."/>
            <person name="Bowers J.E."/>
            <person name="Bruggmann R."/>
            <person name="Dubchak I."/>
            <person name="Grimwood J."/>
            <person name="Gundlach H."/>
            <person name="Haberer G."/>
            <person name="Hellsten U."/>
            <person name="Mitros T."/>
            <person name="Poliakov A."/>
            <person name="Schmutz J."/>
            <person name="Spannagl M."/>
            <person name="Tang H."/>
            <person name="Wang X."/>
            <person name="Wicker T."/>
            <person name="Bharti A.K."/>
            <person name="Chapman J."/>
            <person name="Feltus F.A."/>
            <person name="Gowik U."/>
            <person name="Grigoriev I.V."/>
            <person name="Lyons E."/>
            <person name="Maher C.A."/>
            <person name="Martis M."/>
            <person name="Narechania A."/>
            <person name="Otillar R.P."/>
            <person name="Penning B.W."/>
            <person name="Salamov A.A."/>
            <person name="Wang Y."/>
            <person name="Zhang L."/>
            <person name="Carpita N.C."/>
            <person name="Freeling M."/>
            <person name="Gingle A.R."/>
            <person name="Hash C.T."/>
            <person name="Keller B."/>
            <person name="Klein P."/>
            <person name="Kresovich S."/>
            <person name="McCann M.C."/>
            <person name="Ming R."/>
            <person name="Peterson D.G."/>
            <person name="Mehboob-ur-Rahman"/>
            <person name="Ware D."/>
            <person name="Westhoff P."/>
            <person name="Mayer K.F."/>
            <person name="Messing J."/>
            <person name="Rokhsar D.S."/>
        </authorList>
    </citation>
    <scope>NUCLEOTIDE SEQUENCE [LARGE SCALE GENOMIC DNA]</scope>
    <source>
        <strain evidence="3">cv. BTx623</strain>
    </source>
</reference>
<reference evidence="3" key="2">
    <citation type="journal article" date="2018" name="Plant J.">
        <title>The Sorghum bicolor reference genome: improved assembly, gene annotations, a transcriptome atlas, and signatures of genome organization.</title>
        <authorList>
            <person name="McCormick R.F."/>
            <person name="Truong S.K."/>
            <person name="Sreedasyam A."/>
            <person name="Jenkins J."/>
            <person name="Shu S."/>
            <person name="Sims D."/>
            <person name="Kennedy M."/>
            <person name="Amirebrahimi M."/>
            <person name="Weers B.D."/>
            <person name="McKinley B."/>
            <person name="Mattison A."/>
            <person name="Morishige D.T."/>
            <person name="Grimwood J."/>
            <person name="Schmutz J."/>
            <person name="Mullet J.E."/>
        </authorList>
    </citation>
    <scope>NUCLEOTIDE SEQUENCE [LARGE SCALE GENOMIC DNA]</scope>
    <source>
        <strain evidence="3">cv. BTx623</strain>
    </source>
</reference>
<evidence type="ECO:0000313" key="3">
    <source>
        <dbReference type="Proteomes" id="UP000000768"/>
    </source>
</evidence>
<dbReference type="EMBL" id="CM000765">
    <property type="protein sequence ID" value="KXG26205.1"/>
    <property type="molecule type" value="Genomic_DNA"/>
</dbReference>
<sequence length="160" mass="17770">MDPLNSLHVLIIDEDEGNANHMRDVLHQHNFHDYFQNLFGHGRDTTFEFLDMATKMYENIQVISPRANTHVEQSNATKSSTNIESMDNNIFEVQSSTGSNSVDMGLDDYLNSEDGETMEKGPEEDQDSEVGTSPKVDGDSEVGTSPQGDQNSEVGTTPRN</sequence>
<keyword evidence="3" id="KW-1185">Reference proteome</keyword>
<name>A0A1B6PKM1_SORBI</name>